<sequence length="297" mass="32912">MAVLPNAQAASPLRNVMYYDDGHTALPEDTTILQNITHVIMSFVDPSDLYNGTSNAYTPFIKTATEKQDGLVEEGRGGNFPLLMEELRNELNSTGKGLSIAVPGRPEDVAVYSQYGSRIWKTVDFVNVMAYDLMNRRNNGTGHHASLTGANDTITEYAGKLGLDPGKINLGFPFYAKFFELEKGECSGPFGYEHCGRMCLNNFGDCHGNGIYLDMVKSFQGAMDHGKFDEAEGAWWYIDTQHSPRNFFWAWDAPDTIEEKVTGIVNKRGLGGVMAWSLGEDSYDWARVKAMNAAITQ</sequence>
<dbReference type="PANTHER" id="PTHR11177">
    <property type="entry name" value="CHITINASE"/>
    <property type="match status" value="1"/>
</dbReference>
<keyword evidence="4" id="KW-1185">Reference proteome</keyword>
<dbReference type="PROSITE" id="PS51910">
    <property type="entry name" value="GH18_2"/>
    <property type="match status" value="1"/>
</dbReference>
<dbReference type="Gene3D" id="3.20.20.80">
    <property type="entry name" value="Glycosidases"/>
    <property type="match status" value="1"/>
</dbReference>
<evidence type="ECO:0000313" key="4">
    <source>
        <dbReference type="Proteomes" id="UP000294003"/>
    </source>
</evidence>
<comment type="caution">
    <text evidence="3">The sequence shown here is derived from an EMBL/GenBank/DDBJ whole genome shotgun (WGS) entry which is preliminary data.</text>
</comment>
<dbReference type="SUPFAM" id="SSF51445">
    <property type="entry name" value="(Trans)glycosidases"/>
    <property type="match status" value="1"/>
</dbReference>
<evidence type="ECO:0000313" key="3">
    <source>
        <dbReference type="EMBL" id="RYO87054.1"/>
    </source>
</evidence>
<dbReference type="EC" id="3.2.1.14" evidence="1"/>
<feature type="domain" description="GH18" evidence="2">
    <location>
        <begin position="1"/>
        <end position="297"/>
    </location>
</feature>
<evidence type="ECO:0000256" key="1">
    <source>
        <dbReference type="ARBA" id="ARBA00012729"/>
    </source>
</evidence>
<dbReference type="PANTHER" id="PTHR11177:SF337">
    <property type="entry name" value="CHITINASE"/>
    <property type="match status" value="1"/>
</dbReference>
<reference evidence="3 4" key="1">
    <citation type="submission" date="2018-06" db="EMBL/GenBank/DDBJ databases">
        <title>Complete Genomes of Monosporascus.</title>
        <authorList>
            <person name="Robinson A.J."/>
            <person name="Natvig D.O."/>
        </authorList>
    </citation>
    <scope>NUCLEOTIDE SEQUENCE [LARGE SCALE GENOMIC DNA]</scope>
    <source>
        <strain evidence="3 4">CBS 609.92</strain>
    </source>
</reference>
<evidence type="ECO:0000259" key="2">
    <source>
        <dbReference type="PROSITE" id="PS51910"/>
    </source>
</evidence>
<proteinExistence type="predicted"/>
<organism evidence="3 4">
    <name type="scientific">Monosporascus cannonballus</name>
    <dbReference type="NCBI Taxonomy" id="155416"/>
    <lineage>
        <taxon>Eukaryota</taxon>
        <taxon>Fungi</taxon>
        <taxon>Dikarya</taxon>
        <taxon>Ascomycota</taxon>
        <taxon>Pezizomycotina</taxon>
        <taxon>Sordariomycetes</taxon>
        <taxon>Xylariomycetidae</taxon>
        <taxon>Xylariales</taxon>
        <taxon>Xylariales incertae sedis</taxon>
        <taxon>Monosporascus</taxon>
    </lineage>
</organism>
<dbReference type="InterPro" id="IPR011583">
    <property type="entry name" value="Chitinase_II/V-like_cat"/>
</dbReference>
<dbReference type="Pfam" id="PF00704">
    <property type="entry name" value="Glyco_hydro_18"/>
    <property type="match status" value="1"/>
</dbReference>
<accession>A0ABY0H8V9</accession>
<protein>
    <recommendedName>
        <fullName evidence="1">chitinase</fullName>
        <ecNumber evidence="1">3.2.1.14</ecNumber>
    </recommendedName>
</protein>
<dbReference type="InterPro" id="IPR001223">
    <property type="entry name" value="Glyco_hydro18_cat"/>
</dbReference>
<dbReference type="Proteomes" id="UP000294003">
    <property type="component" value="Unassembled WGS sequence"/>
</dbReference>
<dbReference type="EMBL" id="QJNS01000106">
    <property type="protein sequence ID" value="RYO87054.1"/>
    <property type="molecule type" value="Genomic_DNA"/>
</dbReference>
<dbReference type="InterPro" id="IPR050314">
    <property type="entry name" value="Glycosyl_Hydrlase_18"/>
</dbReference>
<dbReference type="SMART" id="SM00636">
    <property type="entry name" value="Glyco_18"/>
    <property type="match status" value="1"/>
</dbReference>
<name>A0ABY0H8V9_9PEZI</name>
<dbReference type="InterPro" id="IPR017853">
    <property type="entry name" value="GH"/>
</dbReference>
<gene>
    <name evidence="3" type="ORF">DL762_004479</name>
</gene>